<proteinExistence type="inferred from homology"/>
<dbReference type="InterPro" id="IPR036388">
    <property type="entry name" value="WH-like_DNA-bd_sf"/>
</dbReference>
<evidence type="ECO:0000313" key="6">
    <source>
        <dbReference type="EMBL" id="MBC2778561.1"/>
    </source>
</evidence>
<dbReference type="PANTHER" id="PTHR30126">
    <property type="entry name" value="HTH-TYPE TRANSCRIPTIONAL REGULATOR"/>
    <property type="match status" value="1"/>
</dbReference>
<dbReference type="SUPFAM" id="SSF46785">
    <property type="entry name" value="Winged helix' DNA-binding domain"/>
    <property type="match status" value="2"/>
</dbReference>
<dbReference type="InterPro" id="IPR000847">
    <property type="entry name" value="LysR_HTH_N"/>
</dbReference>
<evidence type="ECO:0000256" key="3">
    <source>
        <dbReference type="ARBA" id="ARBA00023125"/>
    </source>
</evidence>
<comment type="similarity">
    <text evidence="1">Belongs to the LysR transcriptional regulatory family.</text>
</comment>
<evidence type="ECO:0000256" key="4">
    <source>
        <dbReference type="ARBA" id="ARBA00023163"/>
    </source>
</evidence>
<evidence type="ECO:0000313" key="7">
    <source>
        <dbReference type="Proteomes" id="UP000564378"/>
    </source>
</evidence>
<sequence>MAALISFRYLWRMSIYDLNLRHLRAAVAVADEGTLSGAARRINISQPAISQSLARLEEQLGETLFLRDSGGATPTEAGALLVARSRAAFDHLKQGFARVRSPQASDGFSRADRMVTMPQIRALVSLADHGSYASASEATGLAQPSLHRAIRELETITGRTMTERRGRGVAITDAGPALVRAFRLARTELETGLDELASFAGQQVGRISVGAMPLSRASIVPKAFAAIHKRHPGLALDIVEGPYAELIEKLRDGDVDFLIGAQRTPAPGPDVEQLPLFDDRVAIIGASDHPLARDYKDRFIPLAELVRYPWIVARHGAPLRELWQQLLGKAVKDLPARPITCGSTMATRALLMEGPYLTLLSKDQLALELESETLVAIGRDVKEGQRTIVLTQRTDWRRRPIHEELIAEIEKAVKP</sequence>
<evidence type="ECO:0000259" key="5">
    <source>
        <dbReference type="PROSITE" id="PS50931"/>
    </source>
</evidence>
<dbReference type="RefSeq" id="WP_185801808.1">
    <property type="nucleotide sequence ID" value="NZ_JACJVJ010000002.1"/>
</dbReference>
<feature type="domain" description="HTH lysR-type" evidence="5">
    <location>
        <begin position="115"/>
        <end position="172"/>
    </location>
</feature>
<reference evidence="6 7" key="1">
    <citation type="submission" date="2020-08" db="EMBL/GenBank/DDBJ databases">
        <title>Draft genome sequence of Parasphingopyxis sp. GrpM-11.</title>
        <authorList>
            <person name="Oh J."/>
            <person name="Roh D.-H."/>
        </authorList>
    </citation>
    <scope>NUCLEOTIDE SEQUENCE [LARGE SCALE GENOMIC DNA]</scope>
    <source>
        <strain evidence="6 7">GrpM-11</strain>
    </source>
</reference>
<keyword evidence="2" id="KW-0805">Transcription regulation</keyword>
<dbReference type="PRINTS" id="PR00039">
    <property type="entry name" value="HTHLYSR"/>
</dbReference>
<protein>
    <submittedName>
        <fullName evidence="6">LysR family transcriptional regulator</fullName>
    </submittedName>
</protein>
<evidence type="ECO:0000256" key="2">
    <source>
        <dbReference type="ARBA" id="ARBA00023015"/>
    </source>
</evidence>
<evidence type="ECO:0000256" key="1">
    <source>
        <dbReference type="ARBA" id="ARBA00009437"/>
    </source>
</evidence>
<keyword evidence="3" id="KW-0238">DNA-binding</keyword>
<organism evidence="6 7">
    <name type="scientific">Parasphingopyxis marina</name>
    <dbReference type="NCBI Taxonomy" id="2761622"/>
    <lineage>
        <taxon>Bacteria</taxon>
        <taxon>Pseudomonadati</taxon>
        <taxon>Pseudomonadota</taxon>
        <taxon>Alphaproteobacteria</taxon>
        <taxon>Sphingomonadales</taxon>
        <taxon>Sphingomonadaceae</taxon>
        <taxon>Parasphingopyxis</taxon>
    </lineage>
</organism>
<name>A0A842I1D8_9SPHN</name>
<dbReference type="Pfam" id="PF03466">
    <property type="entry name" value="LysR_substrate"/>
    <property type="match status" value="1"/>
</dbReference>
<dbReference type="Gene3D" id="1.10.10.10">
    <property type="entry name" value="Winged helix-like DNA-binding domain superfamily/Winged helix DNA-binding domain"/>
    <property type="match status" value="2"/>
</dbReference>
<gene>
    <name evidence="6" type="ORF">H6P80_13135</name>
</gene>
<dbReference type="GO" id="GO:0000976">
    <property type="term" value="F:transcription cis-regulatory region binding"/>
    <property type="evidence" value="ECO:0007669"/>
    <property type="project" value="TreeGrafter"/>
</dbReference>
<dbReference type="GO" id="GO:0003700">
    <property type="term" value="F:DNA-binding transcription factor activity"/>
    <property type="evidence" value="ECO:0007669"/>
    <property type="project" value="InterPro"/>
</dbReference>
<dbReference type="Proteomes" id="UP000564378">
    <property type="component" value="Unassembled WGS sequence"/>
</dbReference>
<dbReference type="InterPro" id="IPR036390">
    <property type="entry name" value="WH_DNA-bd_sf"/>
</dbReference>
<dbReference type="PANTHER" id="PTHR30126:SF98">
    <property type="entry name" value="HTH-TYPE TRANSCRIPTIONAL ACTIVATOR BAUR"/>
    <property type="match status" value="1"/>
</dbReference>
<keyword evidence="7" id="KW-1185">Reference proteome</keyword>
<dbReference type="PROSITE" id="PS50931">
    <property type="entry name" value="HTH_LYSR"/>
    <property type="match status" value="2"/>
</dbReference>
<keyword evidence="4" id="KW-0804">Transcription</keyword>
<comment type="caution">
    <text evidence="6">The sequence shown here is derived from an EMBL/GenBank/DDBJ whole genome shotgun (WGS) entry which is preliminary data.</text>
</comment>
<dbReference type="Pfam" id="PF00126">
    <property type="entry name" value="HTH_1"/>
    <property type="match status" value="2"/>
</dbReference>
<accession>A0A842I1D8</accession>
<feature type="domain" description="HTH lysR-type" evidence="5">
    <location>
        <begin position="18"/>
        <end position="75"/>
    </location>
</feature>
<dbReference type="EMBL" id="JACJVJ010000002">
    <property type="protein sequence ID" value="MBC2778561.1"/>
    <property type="molecule type" value="Genomic_DNA"/>
</dbReference>
<dbReference type="SUPFAM" id="SSF53850">
    <property type="entry name" value="Periplasmic binding protein-like II"/>
    <property type="match status" value="1"/>
</dbReference>
<dbReference type="Gene3D" id="3.40.190.10">
    <property type="entry name" value="Periplasmic binding protein-like II"/>
    <property type="match status" value="2"/>
</dbReference>
<dbReference type="InterPro" id="IPR005119">
    <property type="entry name" value="LysR_subst-bd"/>
</dbReference>
<dbReference type="AlphaFoldDB" id="A0A842I1D8"/>